<proteinExistence type="predicted"/>
<organism evidence="1 2">
    <name type="scientific">Paxillus involutus ATCC 200175</name>
    <dbReference type="NCBI Taxonomy" id="664439"/>
    <lineage>
        <taxon>Eukaryota</taxon>
        <taxon>Fungi</taxon>
        <taxon>Dikarya</taxon>
        <taxon>Basidiomycota</taxon>
        <taxon>Agaricomycotina</taxon>
        <taxon>Agaricomycetes</taxon>
        <taxon>Agaricomycetidae</taxon>
        <taxon>Boletales</taxon>
        <taxon>Paxilineae</taxon>
        <taxon>Paxillaceae</taxon>
        <taxon>Paxillus</taxon>
    </lineage>
</organism>
<sequence>HNHGCGHYPALNYGPGAKWIKNLTQSWLSTFLGGHFEDVNLSSVLFTHKVDGPEFVDLQV</sequence>
<keyword evidence="2" id="KW-1185">Reference proteome</keyword>
<protein>
    <submittedName>
        <fullName evidence="1">Uncharacterized protein</fullName>
    </submittedName>
</protein>
<feature type="non-terminal residue" evidence="1">
    <location>
        <position position="60"/>
    </location>
</feature>
<dbReference type="EMBL" id="KN821550">
    <property type="protein sequence ID" value="KIJ04746.1"/>
    <property type="molecule type" value="Genomic_DNA"/>
</dbReference>
<accession>A0A0C9TBW3</accession>
<evidence type="ECO:0000313" key="1">
    <source>
        <dbReference type="EMBL" id="KIJ04746.1"/>
    </source>
</evidence>
<gene>
    <name evidence="1" type="ORF">PAXINDRAFT_56315</name>
</gene>
<name>A0A0C9TBW3_PAXIN</name>
<dbReference type="Proteomes" id="UP000053647">
    <property type="component" value="Unassembled WGS sequence"/>
</dbReference>
<evidence type="ECO:0000313" key="2">
    <source>
        <dbReference type="Proteomes" id="UP000053647"/>
    </source>
</evidence>
<reference evidence="1 2" key="1">
    <citation type="submission" date="2014-06" db="EMBL/GenBank/DDBJ databases">
        <authorList>
            <consortium name="DOE Joint Genome Institute"/>
            <person name="Kuo A."/>
            <person name="Kohler A."/>
            <person name="Nagy L.G."/>
            <person name="Floudas D."/>
            <person name="Copeland A."/>
            <person name="Barry K.W."/>
            <person name="Cichocki N."/>
            <person name="Veneault-Fourrey C."/>
            <person name="LaButti K."/>
            <person name="Lindquist E.A."/>
            <person name="Lipzen A."/>
            <person name="Lundell T."/>
            <person name="Morin E."/>
            <person name="Murat C."/>
            <person name="Sun H."/>
            <person name="Tunlid A."/>
            <person name="Henrissat B."/>
            <person name="Grigoriev I.V."/>
            <person name="Hibbett D.S."/>
            <person name="Martin F."/>
            <person name="Nordberg H.P."/>
            <person name="Cantor M.N."/>
            <person name="Hua S.X."/>
        </authorList>
    </citation>
    <scope>NUCLEOTIDE SEQUENCE [LARGE SCALE GENOMIC DNA]</scope>
    <source>
        <strain evidence="1 2">ATCC 200175</strain>
    </source>
</reference>
<dbReference type="OrthoDB" id="10261055at2759"/>
<dbReference type="HOGENOM" id="CLU_2948171_0_0_1"/>
<feature type="non-terminal residue" evidence="1">
    <location>
        <position position="1"/>
    </location>
</feature>
<dbReference type="AlphaFoldDB" id="A0A0C9TBW3"/>
<reference evidence="2" key="2">
    <citation type="submission" date="2015-01" db="EMBL/GenBank/DDBJ databases">
        <title>Evolutionary Origins and Diversification of the Mycorrhizal Mutualists.</title>
        <authorList>
            <consortium name="DOE Joint Genome Institute"/>
            <consortium name="Mycorrhizal Genomics Consortium"/>
            <person name="Kohler A."/>
            <person name="Kuo A."/>
            <person name="Nagy L.G."/>
            <person name="Floudas D."/>
            <person name="Copeland A."/>
            <person name="Barry K.W."/>
            <person name="Cichocki N."/>
            <person name="Veneault-Fourrey C."/>
            <person name="LaButti K."/>
            <person name="Lindquist E.A."/>
            <person name="Lipzen A."/>
            <person name="Lundell T."/>
            <person name="Morin E."/>
            <person name="Murat C."/>
            <person name="Riley R."/>
            <person name="Ohm R."/>
            <person name="Sun H."/>
            <person name="Tunlid A."/>
            <person name="Henrissat B."/>
            <person name="Grigoriev I.V."/>
            <person name="Hibbett D.S."/>
            <person name="Martin F."/>
        </authorList>
    </citation>
    <scope>NUCLEOTIDE SEQUENCE [LARGE SCALE GENOMIC DNA]</scope>
    <source>
        <strain evidence="2">ATCC 200175</strain>
    </source>
</reference>